<dbReference type="OrthoDB" id="9154297at2"/>
<proteinExistence type="predicted"/>
<dbReference type="RefSeq" id="WP_092942830.1">
    <property type="nucleotide sequence ID" value="NZ_FONX01000044.1"/>
</dbReference>
<dbReference type="Proteomes" id="UP000199119">
    <property type="component" value="Unassembled WGS sequence"/>
</dbReference>
<sequence>MLIHLTPRLYVTYVPARNCSLIDLTCPELGLQLQGGVDLSTGTPWRNTHYLVAMKKGGRRAIDGFFVEAPRHVPEFTTTARWLVDGQTIEHVVVHKVLDETYDAVTQCMLLWGPQGSFDRRWPEALTDWSIMACQPTMEFFPSTHRRGDFKDSYAQGSGEQLRLQRRVEAFPMHTVERARLLPDGSSIHDRLPALADAFQATLPC</sequence>
<evidence type="ECO:0000313" key="1">
    <source>
        <dbReference type="EMBL" id="SFF34477.1"/>
    </source>
</evidence>
<dbReference type="InterPro" id="IPR046054">
    <property type="entry name" value="DUF6012"/>
</dbReference>
<reference evidence="2" key="1">
    <citation type="submission" date="2016-10" db="EMBL/GenBank/DDBJ databases">
        <authorList>
            <person name="Varghese N."/>
            <person name="Submissions S."/>
        </authorList>
    </citation>
    <scope>NUCLEOTIDE SEQUENCE [LARGE SCALE GENOMIC DNA]</scope>
    <source>
        <strain evidence="2">DSM 27981</strain>
    </source>
</reference>
<name>A0A1I2I0C2_9BURK</name>
<accession>A0A1I2I0C2</accession>
<keyword evidence="2" id="KW-1185">Reference proteome</keyword>
<protein>
    <submittedName>
        <fullName evidence="1">Uncharacterized protein</fullName>
    </submittedName>
</protein>
<organism evidence="1 2">
    <name type="scientific">Paracidovorax wautersii</name>
    <dbReference type="NCBI Taxonomy" id="1177982"/>
    <lineage>
        <taxon>Bacteria</taxon>
        <taxon>Pseudomonadati</taxon>
        <taxon>Pseudomonadota</taxon>
        <taxon>Betaproteobacteria</taxon>
        <taxon>Burkholderiales</taxon>
        <taxon>Comamonadaceae</taxon>
        <taxon>Paracidovorax</taxon>
    </lineage>
</organism>
<dbReference type="STRING" id="1177982.SAMN04489711_1442"/>
<dbReference type="Pfam" id="PF19475">
    <property type="entry name" value="DUF6012"/>
    <property type="match status" value="1"/>
</dbReference>
<gene>
    <name evidence="1" type="ORF">SAMN04489711_1442</name>
</gene>
<dbReference type="EMBL" id="FONX01000044">
    <property type="protein sequence ID" value="SFF34477.1"/>
    <property type="molecule type" value="Genomic_DNA"/>
</dbReference>
<dbReference type="AlphaFoldDB" id="A0A1I2I0C2"/>
<evidence type="ECO:0000313" key="2">
    <source>
        <dbReference type="Proteomes" id="UP000199119"/>
    </source>
</evidence>